<dbReference type="PANTHER" id="PTHR42879:SF2">
    <property type="entry name" value="3-OXOACYL-[ACYL-CARRIER-PROTEIN] REDUCTASE FABG"/>
    <property type="match status" value="1"/>
</dbReference>
<dbReference type="OrthoDB" id="9804774at2"/>
<dbReference type="Gene3D" id="3.40.50.720">
    <property type="entry name" value="NAD(P)-binding Rossmann-like Domain"/>
    <property type="match status" value="1"/>
</dbReference>
<proteinExistence type="inferred from homology"/>
<evidence type="ECO:0000256" key="1">
    <source>
        <dbReference type="ARBA" id="ARBA00006484"/>
    </source>
</evidence>
<comment type="caution">
    <text evidence="3">The sequence shown here is derived from an EMBL/GenBank/DDBJ whole genome shotgun (WGS) entry which is preliminary data.</text>
</comment>
<reference evidence="3 4" key="1">
    <citation type="submission" date="2015-12" db="EMBL/GenBank/DDBJ databases">
        <authorList>
            <person name="Shamseldin A."/>
            <person name="Moawad H."/>
            <person name="Abd El-Rahim W.M."/>
            <person name="Sadowsky M.J."/>
        </authorList>
    </citation>
    <scope>NUCLEOTIDE SEQUENCE [LARGE SCALE GENOMIC DNA]</scope>
    <source>
        <strain evidence="3 4">SJ5A-1</strain>
    </source>
</reference>
<dbReference type="AlphaFoldDB" id="A0A0W7WGD6"/>
<dbReference type="STRING" id="1685382.AVJ23_16040"/>
<gene>
    <name evidence="3" type="ORF">AVJ23_16040</name>
</gene>
<accession>A0A0W7WGD6</accession>
<dbReference type="GO" id="GO:0032787">
    <property type="term" value="P:monocarboxylic acid metabolic process"/>
    <property type="evidence" value="ECO:0007669"/>
    <property type="project" value="UniProtKB-ARBA"/>
</dbReference>
<dbReference type="PRINTS" id="PR00080">
    <property type="entry name" value="SDRFAMILY"/>
</dbReference>
<dbReference type="InterPro" id="IPR002347">
    <property type="entry name" value="SDR_fam"/>
</dbReference>
<name>A0A0W7WGD6_9RHOB</name>
<dbReference type="PRINTS" id="PR00081">
    <property type="entry name" value="GDHRDH"/>
</dbReference>
<keyword evidence="4" id="KW-1185">Reference proteome</keyword>
<dbReference type="SUPFAM" id="SSF51735">
    <property type="entry name" value="NAD(P)-binding Rossmann-fold domains"/>
    <property type="match status" value="1"/>
</dbReference>
<evidence type="ECO:0000313" key="3">
    <source>
        <dbReference type="EMBL" id="KUF09665.1"/>
    </source>
</evidence>
<dbReference type="Pfam" id="PF00106">
    <property type="entry name" value="adh_short"/>
    <property type="match status" value="1"/>
</dbReference>
<dbReference type="RefSeq" id="WP_058863229.1">
    <property type="nucleotide sequence ID" value="NZ_LPXO01000011.1"/>
</dbReference>
<dbReference type="PANTHER" id="PTHR42879">
    <property type="entry name" value="3-OXOACYL-(ACYL-CARRIER-PROTEIN) REDUCTASE"/>
    <property type="match status" value="1"/>
</dbReference>
<protein>
    <submittedName>
        <fullName evidence="3">3-hydroxybutyrate dehydrogenase</fullName>
    </submittedName>
</protein>
<organism evidence="3 4">
    <name type="scientific">Pseudoponticoccus marisrubri</name>
    <dbReference type="NCBI Taxonomy" id="1685382"/>
    <lineage>
        <taxon>Bacteria</taxon>
        <taxon>Pseudomonadati</taxon>
        <taxon>Pseudomonadota</taxon>
        <taxon>Alphaproteobacteria</taxon>
        <taxon>Rhodobacterales</taxon>
        <taxon>Roseobacteraceae</taxon>
        <taxon>Pseudoponticoccus</taxon>
    </lineage>
</organism>
<dbReference type="InterPro" id="IPR050259">
    <property type="entry name" value="SDR"/>
</dbReference>
<dbReference type="InterPro" id="IPR020904">
    <property type="entry name" value="Sc_DH/Rdtase_CS"/>
</dbReference>
<dbReference type="FunFam" id="3.40.50.720:FF:000084">
    <property type="entry name" value="Short-chain dehydrogenase reductase"/>
    <property type="match status" value="1"/>
</dbReference>
<dbReference type="PROSITE" id="PS00061">
    <property type="entry name" value="ADH_SHORT"/>
    <property type="match status" value="1"/>
</dbReference>
<comment type="similarity">
    <text evidence="1 2">Belongs to the short-chain dehydrogenases/reductases (SDR) family.</text>
</comment>
<sequence>MTEELQGKTALVTGSVQGIGLAIARALAGAGCRIGVHGLADPQEAEAAMAELRAAGAPETRFFEADMRDTGAIERMMAALEDWGGVDILVNNAGIQKTVSLAEADAATWDAILAVNLSGAFHTMRLALPAMAARGYGRVINIASVHGLVASIHKAPYVASKFGLVGMSKVAALEYAQAGGKASGGVTVNCIAPGWTETAIIEPQVQARAAQHGGDRERGIADLLAEKQPSRRTSDPSEIGALALWLCHPVAHNVTGTTIPVDGGWTAQ</sequence>
<evidence type="ECO:0000256" key="2">
    <source>
        <dbReference type="RuleBase" id="RU000363"/>
    </source>
</evidence>
<dbReference type="InterPro" id="IPR036291">
    <property type="entry name" value="NAD(P)-bd_dom_sf"/>
</dbReference>
<evidence type="ECO:0000313" key="4">
    <source>
        <dbReference type="Proteomes" id="UP000054396"/>
    </source>
</evidence>
<dbReference type="EMBL" id="LPXO01000011">
    <property type="protein sequence ID" value="KUF09665.1"/>
    <property type="molecule type" value="Genomic_DNA"/>
</dbReference>
<dbReference type="Proteomes" id="UP000054396">
    <property type="component" value="Unassembled WGS sequence"/>
</dbReference>